<dbReference type="OrthoDB" id="5363112at2"/>
<keyword evidence="1" id="KW-0472">Membrane</keyword>
<accession>A0A317T8F2</accession>
<gene>
    <name evidence="3" type="ORF">CR164_06620</name>
</gene>
<feature type="domain" description="Flavinylation-associated cytochrome" evidence="2">
    <location>
        <begin position="9"/>
        <end position="60"/>
    </location>
</feature>
<dbReference type="Proteomes" id="UP000246278">
    <property type="component" value="Unassembled WGS sequence"/>
</dbReference>
<protein>
    <recommendedName>
        <fullName evidence="2">Flavinylation-associated cytochrome domain-containing protein</fullName>
    </recommendedName>
</protein>
<feature type="transmembrane region" description="Helical" evidence="1">
    <location>
        <begin position="43"/>
        <end position="60"/>
    </location>
</feature>
<keyword evidence="1" id="KW-1133">Transmembrane helix</keyword>
<proteinExistence type="predicted"/>
<dbReference type="InterPro" id="IPR025517">
    <property type="entry name" value="DUF4405"/>
</dbReference>
<organism evidence="3 4">
    <name type="scientific">Prosthecochloris marina</name>
    <dbReference type="NCBI Taxonomy" id="2017681"/>
    <lineage>
        <taxon>Bacteria</taxon>
        <taxon>Pseudomonadati</taxon>
        <taxon>Chlorobiota</taxon>
        <taxon>Chlorobiia</taxon>
        <taxon>Chlorobiales</taxon>
        <taxon>Chlorobiaceae</taxon>
        <taxon>Prosthecochloris</taxon>
    </lineage>
</organism>
<dbReference type="EMBL" id="PDNZ01000004">
    <property type="protein sequence ID" value="PWW82017.1"/>
    <property type="molecule type" value="Genomic_DNA"/>
</dbReference>
<keyword evidence="4" id="KW-1185">Reference proteome</keyword>
<comment type="caution">
    <text evidence="3">The sequence shown here is derived from an EMBL/GenBank/DDBJ whole genome shotgun (WGS) entry which is preliminary data.</text>
</comment>
<evidence type="ECO:0000259" key="2">
    <source>
        <dbReference type="Pfam" id="PF14358"/>
    </source>
</evidence>
<feature type="transmembrane region" description="Helical" evidence="1">
    <location>
        <begin position="72"/>
        <end position="91"/>
    </location>
</feature>
<sequence length="162" mass="17539">MNNTMLKSITTPLVAGAFIISASTGLMIFFDFEPGIVEPVHEWMSWVLVSGALLHVLVNWSAFKSSLRRKTGGAFIVGAVAIALLSLYPWVEEGEDGRKKAVKSLEKASLVSVSGVLEAGVDQMLAKLAGNGVEVMDPENSLEEIAEQNDIEKKELFGIIFE</sequence>
<evidence type="ECO:0000313" key="3">
    <source>
        <dbReference type="EMBL" id="PWW82017.1"/>
    </source>
</evidence>
<reference evidence="4" key="1">
    <citation type="submission" date="2017-10" db="EMBL/GenBank/DDBJ databases">
        <authorList>
            <person name="Gaisin V.A."/>
            <person name="Rysina M.S."/>
            <person name="Grouzdev D.S."/>
        </authorList>
    </citation>
    <scope>NUCLEOTIDE SEQUENCE [LARGE SCALE GENOMIC DNA]</scope>
    <source>
        <strain evidence="4">V1</strain>
    </source>
</reference>
<name>A0A317T8F2_9CHLB</name>
<keyword evidence="1" id="KW-0812">Transmembrane</keyword>
<evidence type="ECO:0000313" key="4">
    <source>
        <dbReference type="Proteomes" id="UP000246278"/>
    </source>
</evidence>
<dbReference type="Pfam" id="PF14358">
    <property type="entry name" value="DUF4405"/>
    <property type="match status" value="1"/>
</dbReference>
<evidence type="ECO:0000256" key="1">
    <source>
        <dbReference type="SAM" id="Phobius"/>
    </source>
</evidence>
<dbReference type="AlphaFoldDB" id="A0A317T8F2"/>
<dbReference type="RefSeq" id="WP_110023151.1">
    <property type="nucleotide sequence ID" value="NZ_PDNZ01000004.1"/>
</dbReference>
<feature type="transmembrane region" description="Helical" evidence="1">
    <location>
        <begin position="12"/>
        <end position="31"/>
    </location>
</feature>